<dbReference type="EMBL" id="LMTZ01000035">
    <property type="protein sequence ID" value="KST69166.1"/>
    <property type="molecule type" value="Genomic_DNA"/>
</dbReference>
<protein>
    <submittedName>
        <fullName evidence="3">Uncharacterized protein</fullName>
    </submittedName>
</protein>
<keyword evidence="1" id="KW-0472">Membrane</keyword>
<accession>A0A0V7ZXN4</accession>
<keyword evidence="1" id="KW-1133">Transmembrane helix</keyword>
<evidence type="ECO:0000313" key="4">
    <source>
        <dbReference type="Proteomes" id="UP000053372"/>
    </source>
</evidence>
<reference evidence="3 4" key="1">
    <citation type="journal article" date="2015" name="Genome Announc.">
        <title>Draft Genome of the Euendolithic (true boring) Cyanobacterium Mastigocoleus testarum strain BC008.</title>
        <authorList>
            <person name="Guida B.S."/>
            <person name="Garcia-Pichel F."/>
        </authorList>
    </citation>
    <scope>NUCLEOTIDE SEQUENCE [LARGE SCALE GENOMIC DNA]</scope>
    <source>
        <strain evidence="3 4">BC008</strain>
    </source>
</reference>
<evidence type="ECO:0000313" key="2">
    <source>
        <dbReference type="EMBL" id="KST62537.1"/>
    </source>
</evidence>
<organism evidence="3 4">
    <name type="scientific">Mastigocoleus testarum BC008</name>
    <dbReference type="NCBI Taxonomy" id="371196"/>
    <lineage>
        <taxon>Bacteria</taxon>
        <taxon>Bacillati</taxon>
        <taxon>Cyanobacteriota</taxon>
        <taxon>Cyanophyceae</taxon>
        <taxon>Nostocales</taxon>
        <taxon>Hapalosiphonaceae</taxon>
        <taxon>Mastigocoleus</taxon>
    </lineage>
</organism>
<keyword evidence="1" id="KW-0812">Transmembrane</keyword>
<gene>
    <name evidence="2" type="ORF">BC008_10090</name>
    <name evidence="3" type="ORF">BC008_35045</name>
</gene>
<proteinExistence type="predicted"/>
<evidence type="ECO:0000256" key="1">
    <source>
        <dbReference type="SAM" id="Phobius"/>
    </source>
</evidence>
<feature type="transmembrane region" description="Helical" evidence="1">
    <location>
        <begin position="6"/>
        <end position="36"/>
    </location>
</feature>
<dbReference type="EMBL" id="LMTZ01000154">
    <property type="protein sequence ID" value="KST62537.1"/>
    <property type="molecule type" value="Genomic_DNA"/>
</dbReference>
<name>A0A0V7ZXN4_9CYAN</name>
<sequence>MILTFIVAWIVFTILVKVVKTTVKLALTVAAIIVLLKIGFDISPFDVVGYVFEFLQKVSGAIENNDAIKDLIDTNN</sequence>
<dbReference type="Proteomes" id="UP000053372">
    <property type="component" value="Unassembled WGS sequence"/>
</dbReference>
<evidence type="ECO:0000313" key="3">
    <source>
        <dbReference type="EMBL" id="KST69166.1"/>
    </source>
</evidence>
<keyword evidence="4" id="KW-1185">Reference proteome</keyword>
<comment type="caution">
    <text evidence="3">The sequence shown here is derived from an EMBL/GenBank/DDBJ whole genome shotgun (WGS) entry which is preliminary data.</text>
</comment>
<dbReference type="AlphaFoldDB" id="A0A0V7ZXN4"/>